<dbReference type="Gene3D" id="3.40.50.2300">
    <property type="match status" value="2"/>
</dbReference>
<reference evidence="6" key="1">
    <citation type="submission" date="2023-03" db="EMBL/GenBank/DDBJ databases">
        <title>Amycolatopsis taiwanensis NBRC 103393.</title>
        <authorList>
            <person name="Ichikawa N."/>
            <person name="Sato H."/>
            <person name="Tonouchi N."/>
        </authorList>
    </citation>
    <scope>NUCLEOTIDE SEQUENCE</scope>
    <source>
        <strain evidence="6">NBRC 103393</strain>
    </source>
</reference>
<gene>
    <name evidence="6" type="ORF">Atai01_37810</name>
</gene>
<comment type="caution">
    <text evidence="6">The sequence shown here is derived from an EMBL/GenBank/DDBJ whole genome shotgun (WGS) entry which is preliminary data.</text>
</comment>
<sequence>MAVSSPVRLMNTSPFARPGGPAPHRADPLPRALRLLRLPVVFGGPPGNLTRGVHVVDFDNSSGARLAVEYLLGSGRRRIATVARPQGQTAARHRLSGRRETLRAAGHEPADLADLAEEADFTLDGGRAAMERLLDRHPDLDAVFVSGKPIKGGPAGTPGVDDRAGIRLRAANPGRRADRSPAWHKSHCPATDARERCSGAKTGDSHRHACVRGGGRTGPTPADR</sequence>
<organism evidence="6 7">
    <name type="scientific">Amycolatopsis taiwanensis</name>
    <dbReference type="NCBI Taxonomy" id="342230"/>
    <lineage>
        <taxon>Bacteria</taxon>
        <taxon>Bacillati</taxon>
        <taxon>Actinomycetota</taxon>
        <taxon>Actinomycetes</taxon>
        <taxon>Pseudonocardiales</taxon>
        <taxon>Pseudonocardiaceae</taxon>
        <taxon>Amycolatopsis</taxon>
    </lineage>
</organism>
<dbReference type="Pfam" id="PF00532">
    <property type="entry name" value="Peripla_BP_1"/>
    <property type="match status" value="1"/>
</dbReference>
<feature type="domain" description="Periplasmic binding protein/LacI sugar binding" evidence="5">
    <location>
        <begin position="35"/>
        <end position="143"/>
    </location>
</feature>
<dbReference type="PANTHER" id="PTHR30146">
    <property type="entry name" value="LACI-RELATED TRANSCRIPTIONAL REPRESSOR"/>
    <property type="match status" value="1"/>
</dbReference>
<evidence type="ECO:0000259" key="5">
    <source>
        <dbReference type="Pfam" id="PF00532"/>
    </source>
</evidence>
<keyword evidence="1" id="KW-0805">Transcription regulation</keyword>
<feature type="region of interest" description="Disordered" evidence="4">
    <location>
        <begin position="1"/>
        <end position="26"/>
    </location>
</feature>
<evidence type="ECO:0000313" key="6">
    <source>
        <dbReference type="EMBL" id="GLY67162.1"/>
    </source>
</evidence>
<evidence type="ECO:0000256" key="2">
    <source>
        <dbReference type="ARBA" id="ARBA00023125"/>
    </source>
</evidence>
<dbReference type="GO" id="GO:0000976">
    <property type="term" value="F:transcription cis-regulatory region binding"/>
    <property type="evidence" value="ECO:0007669"/>
    <property type="project" value="TreeGrafter"/>
</dbReference>
<keyword evidence="7" id="KW-1185">Reference proteome</keyword>
<dbReference type="CDD" id="cd06267">
    <property type="entry name" value="PBP1_LacI_sugar_binding-like"/>
    <property type="match status" value="1"/>
</dbReference>
<dbReference type="AlphaFoldDB" id="A0A9W6VH63"/>
<keyword evidence="2" id="KW-0238">DNA-binding</keyword>
<dbReference type="Proteomes" id="UP001165136">
    <property type="component" value="Unassembled WGS sequence"/>
</dbReference>
<dbReference type="EMBL" id="BSTI01000007">
    <property type="protein sequence ID" value="GLY67162.1"/>
    <property type="molecule type" value="Genomic_DNA"/>
</dbReference>
<dbReference type="GO" id="GO:0003700">
    <property type="term" value="F:DNA-binding transcription factor activity"/>
    <property type="evidence" value="ECO:0007669"/>
    <property type="project" value="TreeGrafter"/>
</dbReference>
<keyword evidence="3" id="KW-0804">Transcription</keyword>
<evidence type="ECO:0000256" key="3">
    <source>
        <dbReference type="ARBA" id="ARBA00023163"/>
    </source>
</evidence>
<proteinExistence type="predicted"/>
<dbReference type="SUPFAM" id="SSF53822">
    <property type="entry name" value="Periplasmic binding protein-like I"/>
    <property type="match status" value="1"/>
</dbReference>
<feature type="region of interest" description="Disordered" evidence="4">
    <location>
        <begin position="174"/>
        <end position="224"/>
    </location>
</feature>
<evidence type="ECO:0000256" key="1">
    <source>
        <dbReference type="ARBA" id="ARBA00023015"/>
    </source>
</evidence>
<accession>A0A9W6VH63</accession>
<evidence type="ECO:0000256" key="4">
    <source>
        <dbReference type="SAM" id="MobiDB-lite"/>
    </source>
</evidence>
<dbReference type="InterPro" id="IPR001761">
    <property type="entry name" value="Peripla_BP/Lac1_sug-bd_dom"/>
</dbReference>
<dbReference type="InterPro" id="IPR028082">
    <property type="entry name" value="Peripla_BP_I"/>
</dbReference>
<feature type="compositionally biased region" description="Basic and acidic residues" evidence="4">
    <location>
        <begin position="192"/>
        <end position="207"/>
    </location>
</feature>
<evidence type="ECO:0000313" key="7">
    <source>
        <dbReference type="Proteomes" id="UP001165136"/>
    </source>
</evidence>
<protein>
    <recommendedName>
        <fullName evidence="5">Periplasmic binding protein/LacI sugar binding domain-containing protein</fullName>
    </recommendedName>
</protein>
<dbReference type="PANTHER" id="PTHR30146:SF109">
    <property type="entry name" value="HTH-TYPE TRANSCRIPTIONAL REGULATOR GALS"/>
    <property type="match status" value="1"/>
</dbReference>
<name>A0A9W6VH63_9PSEU</name>